<feature type="transmembrane region" description="Helical" evidence="8">
    <location>
        <begin position="356"/>
        <end position="374"/>
    </location>
</feature>
<dbReference type="SUPFAM" id="SSF55821">
    <property type="entry name" value="YrdC/RibB"/>
    <property type="match status" value="1"/>
</dbReference>
<feature type="transmembrane region" description="Helical" evidence="8">
    <location>
        <begin position="159"/>
        <end position="178"/>
    </location>
</feature>
<dbReference type="EC" id="2.7.7.87" evidence="3"/>
<dbReference type="FunFam" id="3.90.870.10:FF:000010">
    <property type="entry name" value="Si:ch211-153b23.4"/>
    <property type="match status" value="1"/>
</dbReference>
<feature type="transmembrane region" description="Helical" evidence="8">
    <location>
        <begin position="104"/>
        <end position="125"/>
    </location>
</feature>
<dbReference type="InterPro" id="IPR050156">
    <property type="entry name" value="TC-AMP_synthase_SUA5"/>
</dbReference>
<dbReference type="GO" id="GO:0000049">
    <property type="term" value="F:tRNA binding"/>
    <property type="evidence" value="ECO:0007669"/>
    <property type="project" value="TreeGrafter"/>
</dbReference>
<feature type="transmembrane region" description="Helical" evidence="8">
    <location>
        <begin position="39"/>
        <end position="59"/>
    </location>
</feature>
<dbReference type="GO" id="GO:0005737">
    <property type="term" value="C:cytoplasm"/>
    <property type="evidence" value="ECO:0007669"/>
    <property type="project" value="UniProtKB-SubCell"/>
</dbReference>
<dbReference type="AlphaFoldDB" id="A0AAV7MDZ4"/>
<comment type="subcellular location">
    <subcellularLocation>
        <location evidence="1">Cytoplasm</location>
    </subcellularLocation>
</comment>
<gene>
    <name evidence="10" type="ORF">NDU88_007031</name>
</gene>
<keyword evidence="8" id="KW-1133">Transmembrane helix</keyword>
<feature type="domain" description="YrdC-like" evidence="9">
    <location>
        <begin position="615"/>
        <end position="810"/>
    </location>
</feature>
<evidence type="ECO:0000256" key="1">
    <source>
        <dbReference type="ARBA" id="ARBA00004496"/>
    </source>
</evidence>
<feature type="transmembrane region" description="Helical" evidence="8">
    <location>
        <begin position="533"/>
        <end position="554"/>
    </location>
</feature>
<evidence type="ECO:0000313" key="11">
    <source>
        <dbReference type="Proteomes" id="UP001066276"/>
    </source>
</evidence>
<keyword evidence="11" id="KW-1185">Reference proteome</keyword>
<keyword evidence="8" id="KW-0812">Transmembrane</keyword>
<dbReference type="InterPro" id="IPR017945">
    <property type="entry name" value="DHBP_synth_RibB-like_a/b_dom"/>
</dbReference>
<sequence length="874" mass="94706">MKEPGRAPEPLHYSVGMLSVSAGSLLLAVRSYSSNRSPPLIPSTALGVLLVTVAALLGYTGVRKSRGHVPLFVSFSLTVSALWCSMGVIYILEGQKVLTGIPDLQNAMVPGLAAFALGLFIISAVGALQKEVFLSIMALALSLSATHEIATYYDSSFGLSAVACSHLIVCIIGVYFGVGRAIHILTTKRISIPGTDMAKAKADDKSPPSVSNRNDLVVIGLLLNMASASVFGCRVLGVTTSLFVGQVPWLWTAALFQIGICILLYRCFDPLPATFFGFTSVLRFAEGYSLLYRVWQPNEPVFPVPLLVVFAILFSVLALFIVGKSLWDSLYLLFFVAYCIAAACHPNGFFHGGSQGVNVAIYVASAIMALAKLYNLKAPNKIPLGEGFFKKLSSAMSYFKLRQEKELHFPYLGYSKYADGEVLGHACSVLAAFAITMAVDPMDPRATVVLPWVVVSGGILKLLCGSVAFSRGKTLESCAFILYGFMWIIWGLTRYGGLYGSTRGFHVAVGIICFMLFNGFIIFCTLFLNIAWFLYSLTFELILISFLLDAVSALPVGYDIAVTIIFGLVSFYCFLSGLISTTFEEPQLPMGQPLVKLQGFGGGSSKCPHLPARRTTSVKQIAEIMKDGGICGIPTDTVYVVVGACNRPSAVEKVYRTKLKPKDAPMSIWISSLKQLEPARHLFSPLLWDFMQAVWPSQISLVITRGDWLDCFGMKDSAKYIGTDESIAIRIPDCSVTTHLIDQVGPIVVSSANPSGEADTTHHNQVFAKLGDKVDGVLCDGSSPENIPSTIVNCTKIDSGTIGFFRIGTVPKSQVLQIFEEVQKKHSSVQVTSQSLKLLSMPSTMSDQVQSDGSEDTLQQSYINEGFSTEDEHL</sequence>
<comment type="catalytic activity">
    <reaction evidence="7">
        <text>L-threonine + hydrogencarbonate + ATP = L-threonylcarbamoyladenylate + diphosphate + H2O</text>
        <dbReference type="Rhea" id="RHEA:36407"/>
        <dbReference type="ChEBI" id="CHEBI:15377"/>
        <dbReference type="ChEBI" id="CHEBI:17544"/>
        <dbReference type="ChEBI" id="CHEBI:30616"/>
        <dbReference type="ChEBI" id="CHEBI:33019"/>
        <dbReference type="ChEBI" id="CHEBI:57926"/>
        <dbReference type="ChEBI" id="CHEBI:73682"/>
        <dbReference type="EC" id="2.7.7.87"/>
    </reaction>
</comment>
<evidence type="ECO:0000256" key="4">
    <source>
        <dbReference type="ARBA" id="ARBA00015492"/>
    </source>
</evidence>
<feature type="transmembrane region" description="Helical" evidence="8">
    <location>
        <begin position="12"/>
        <end position="33"/>
    </location>
</feature>
<comment type="similarity">
    <text evidence="2">Belongs to the SUA5 family.</text>
</comment>
<feature type="transmembrane region" description="Helical" evidence="8">
    <location>
        <begin position="475"/>
        <end position="493"/>
    </location>
</feature>
<reference evidence="10" key="1">
    <citation type="journal article" date="2022" name="bioRxiv">
        <title>Sequencing and chromosome-scale assembly of the giantPleurodeles waltlgenome.</title>
        <authorList>
            <person name="Brown T."/>
            <person name="Elewa A."/>
            <person name="Iarovenko S."/>
            <person name="Subramanian E."/>
            <person name="Araus A.J."/>
            <person name="Petzold A."/>
            <person name="Susuki M."/>
            <person name="Suzuki K.-i.T."/>
            <person name="Hayashi T."/>
            <person name="Toyoda A."/>
            <person name="Oliveira C."/>
            <person name="Osipova E."/>
            <person name="Leigh N.D."/>
            <person name="Simon A."/>
            <person name="Yun M.H."/>
        </authorList>
    </citation>
    <scope>NUCLEOTIDE SEQUENCE</scope>
    <source>
        <strain evidence="10">20211129_DDA</strain>
        <tissue evidence="10">Liver</tissue>
    </source>
</reference>
<feature type="transmembrane region" description="Helical" evidence="8">
    <location>
        <begin position="275"/>
        <end position="295"/>
    </location>
</feature>
<evidence type="ECO:0000256" key="2">
    <source>
        <dbReference type="ARBA" id="ARBA00007663"/>
    </source>
</evidence>
<keyword evidence="6" id="KW-0808">Transferase</keyword>
<evidence type="ECO:0000256" key="6">
    <source>
        <dbReference type="ARBA" id="ARBA00022679"/>
    </source>
</evidence>
<feature type="transmembrane region" description="Helical" evidence="8">
    <location>
        <begin position="71"/>
        <end position="92"/>
    </location>
</feature>
<dbReference type="InterPro" id="IPR006070">
    <property type="entry name" value="Sua5-like_dom"/>
</dbReference>
<dbReference type="GO" id="GO:0061710">
    <property type="term" value="F:L-threonylcarbamoyladenylate synthase"/>
    <property type="evidence" value="ECO:0007669"/>
    <property type="project" value="UniProtKB-EC"/>
</dbReference>
<dbReference type="GO" id="GO:0006450">
    <property type="term" value="P:regulation of translational fidelity"/>
    <property type="evidence" value="ECO:0007669"/>
    <property type="project" value="TreeGrafter"/>
</dbReference>
<feature type="transmembrane region" description="Helical" evidence="8">
    <location>
        <begin position="216"/>
        <end position="237"/>
    </location>
</feature>
<proteinExistence type="inferred from homology"/>
<feature type="transmembrane region" description="Helical" evidence="8">
    <location>
        <begin position="301"/>
        <end position="323"/>
    </location>
</feature>
<protein>
    <recommendedName>
        <fullName evidence="4">Threonylcarbamoyl-AMP synthase</fullName>
        <ecNumber evidence="3">2.7.7.87</ecNumber>
    </recommendedName>
</protein>
<accession>A0AAV7MDZ4</accession>
<feature type="transmembrane region" description="Helical" evidence="8">
    <location>
        <begin position="249"/>
        <end position="268"/>
    </location>
</feature>
<feature type="transmembrane region" description="Helical" evidence="8">
    <location>
        <begin position="560"/>
        <end position="580"/>
    </location>
</feature>
<dbReference type="PANTHER" id="PTHR17490">
    <property type="entry name" value="SUA5"/>
    <property type="match status" value="1"/>
</dbReference>
<organism evidence="10 11">
    <name type="scientific">Pleurodeles waltl</name>
    <name type="common">Iberian ribbed newt</name>
    <dbReference type="NCBI Taxonomy" id="8319"/>
    <lineage>
        <taxon>Eukaryota</taxon>
        <taxon>Metazoa</taxon>
        <taxon>Chordata</taxon>
        <taxon>Craniata</taxon>
        <taxon>Vertebrata</taxon>
        <taxon>Euteleostomi</taxon>
        <taxon>Amphibia</taxon>
        <taxon>Batrachia</taxon>
        <taxon>Caudata</taxon>
        <taxon>Salamandroidea</taxon>
        <taxon>Salamandridae</taxon>
        <taxon>Pleurodelinae</taxon>
        <taxon>Pleurodeles</taxon>
    </lineage>
</organism>
<feature type="transmembrane region" description="Helical" evidence="8">
    <location>
        <begin position="445"/>
        <end position="463"/>
    </location>
</feature>
<dbReference type="GO" id="GO:0003725">
    <property type="term" value="F:double-stranded RNA binding"/>
    <property type="evidence" value="ECO:0007669"/>
    <property type="project" value="InterPro"/>
</dbReference>
<feature type="transmembrane region" description="Helical" evidence="8">
    <location>
        <begin position="505"/>
        <end position="528"/>
    </location>
</feature>
<keyword evidence="8" id="KW-0472">Membrane</keyword>
<evidence type="ECO:0000256" key="7">
    <source>
        <dbReference type="ARBA" id="ARBA00048366"/>
    </source>
</evidence>
<dbReference type="PROSITE" id="PS51163">
    <property type="entry name" value="YRDC"/>
    <property type="match status" value="1"/>
</dbReference>
<feature type="transmembrane region" description="Helical" evidence="8">
    <location>
        <begin position="132"/>
        <end position="153"/>
    </location>
</feature>
<dbReference type="EMBL" id="JANPWB010000014">
    <property type="protein sequence ID" value="KAJ1101970.1"/>
    <property type="molecule type" value="Genomic_DNA"/>
</dbReference>
<dbReference type="PANTHER" id="PTHR17490:SF17">
    <property type="entry name" value="THREONYLCARBAMOYL-AMP SYNTHASE"/>
    <property type="match status" value="1"/>
</dbReference>
<dbReference type="Proteomes" id="UP001066276">
    <property type="component" value="Chromosome 10"/>
</dbReference>
<keyword evidence="5" id="KW-0963">Cytoplasm</keyword>
<dbReference type="Gene3D" id="3.90.870.10">
    <property type="entry name" value="DHBP synthase"/>
    <property type="match status" value="1"/>
</dbReference>
<evidence type="ECO:0000313" key="10">
    <source>
        <dbReference type="EMBL" id="KAJ1101970.1"/>
    </source>
</evidence>
<evidence type="ECO:0000256" key="3">
    <source>
        <dbReference type="ARBA" id="ARBA00012584"/>
    </source>
</evidence>
<dbReference type="Pfam" id="PF01300">
    <property type="entry name" value="Sua5_yciO_yrdC"/>
    <property type="match status" value="1"/>
</dbReference>
<name>A0AAV7MDZ4_PLEWA</name>
<evidence type="ECO:0000256" key="8">
    <source>
        <dbReference type="SAM" id="Phobius"/>
    </source>
</evidence>
<evidence type="ECO:0000259" key="9">
    <source>
        <dbReference type="PROSITE" id="PS51163"/>
    </source>
</evidence>
<feature type="transmembrane region" description="Helical" evidence="8">
    <location>
        <begin position="330"/>
        <end position="350"/>
    </location>
</feature>
<comment type="caution">
    <text evidence="10">The sequence shown here is derived from an EMBL/GenBank/DDBJ whole genome shotgun (WGS) entry which is preliminary data.</text>
</comment>
<evidence type="ECO:0000256" key="5">
    <source>
        <dbReference type="ARBA" id="ARBA00022490"/>
    </source>
</evidence>